<name>A0ABZ0KS33_9BACL</name>
<reference evidence="2 3" key="1">
    <citation type="submission" date="2023-01" db="EMBL/GenBank/DDBJ databases">
        <title>Sporosarcina sp. nov., isolated from Korean tranditional fermented seafood 'Jeotgal'.</title>
        <authorList>
            <person name="Yang A.-I."/>
        </authorList>
    </citation>
    <scope>NUCLEOTIDE SEQUENCE [LARGE SCALE GENOMIC DNA]</scope>
    <source>
        <strain evidence="2 3">B2O-1</strain>
    </source>
</reference>
<accession>A0ABZ0KS33</accession>
<dbReference type="Proteomes" id="UP001303532">
    <property type="component" value="Chromosome"/>
</dbReference>
<protein>
    <submittedName>
        <fullName evidence="2">PepSY domain-containing protein</fullName>
    </submittedName>
</protein>
<evidence type="ECO:0000313" key="2">
    <source>
        <dbReference type="EMBL" id="WOV83049.1"/>
    </source>
</evidence>
<sequence length="112" mass="13140">MKKLLLSLIIIMIMIFLYSYQYPIMSNEEAIASAKKYLQYQEEEKSKSLEKTDWNNTPSENISVSLHQKNGFWNKLTNKMEWEVTLTYQKQYPMVLIDAYTGKLIGVYGPSN</sequence>
<dbReference type="InterPro" id="IPR025711">
    <property type="entry name" value="PepSY"/>
</dbReference>
<dbReference type="RefSeq" id="WP_323690721.1">
    <property type="nucleotide sequence ID" value="NZ_CP116341.1"/>
</dbReference>
<dbReference type="Pfam" id="PF03413">
    <property type="entry name" value="PepSY"/>
    <property type="match status" value="1"/>
</dbReference>
<feature type="domain" description="PepSY" evidence="1">
    <location>
        <begin position="27"/>
        <end position="108"/>
    </location>
</feature>
<organism evidence="2 3">
    <name type="scientific">Sporosarcina jeotgali</name>
    <dbReference type="NCBI Taxonomy" id="3020056"/>
    <lineage>
        <taxon>Bacteria</taxon>
        <taxon>Bacillati</taxon>
        <taxon>Bacillota</taxon>
        <taxon>Bacilli</taxon>
        <taxon>Bacillales</taxon>
        <taxon>Caryophanaceae</taxon>
        <taxon>Sporosarcina</taxon>
    </lineage>
</organism>
<keyword evidence="3" id="KW-1185">Reference proteome</keyword>
<evidence type="ECO:0000313" key="3">
    <source>
        <dbReference type="Proteomes" id="UP001303532"/>
    </source>
</evidence>
<proteinExistence type="predicted"/>
<gene>
    <name evidence="2" type="ORF">PGH26_08865</name>
</gene>
<evidence type="ECO:0000259" key="1">
    <source>
        <dbReference type="Pfam" id="PF03413"/>
    </source>
</evidence>
<dbReference type="EMBL" id="CP116341">
    <property type="protein sequence ID" value="WOV83049.1"/>
    <property type="molecule type" value="Genomic_DNA"/>
</dbReference>